<keyword evidence="3" id="KW-1185">Reference proteome</keyword>
<proteinExistence type="predicted"/>
<evidence type="ECO:0000313" key="3">
    <source>
        <dbReference type="Proteomes" id="UP000578819"/>
    </source>
</evidence>
<reference evidence="2 3" key="1">
    <citation type="submission" date="2020-08" db="EMBL/GenBank/DDBJ databases">
        <title>Sequencing the genomes of 1000 actinobacteria strains.</title>
        <authorList>
            <person name="Klenk H.-P."/>
        </authorList>
    </citation>
    <scope>NUCLEOTIDE SEQUENCE [LARGE SCALE GENOMIC DNA]</scope>
    <source>
        <strain evidence="2 3">DSM 45886</strain>
    </source>
</reference>
<sequence length="53" mass="5244">MAASIAPQVSNTCTNPAGPSAGSTKTVNAGAPSRRRHQPNGTWVVVDGLAGPS</sequence>
<evidence type="ECO:0000256" key="1">
    <source>
        <dbReference type="SAM" id="MobiDB-lite"/>
    </source>
</evidence>
<feature type="compositionally biased region" description="Polar residues" evidence="1">
    <location>
        <begin position="7"/>
        <end position="27"/>
    </location>
</feature>
<evidence type="ECO:0000313" key="2">
    <source>
        <dbReference type="EMBL" id="MBB4956301.1"/>
    </source>
</evidence>
<name>A0A7W7SKF8_9ACTN</name>
<dbReference type="Proteomes" id="UP000578819">
    <property type="component" value="Unassembled WGS sequence"/>
</dbReference>
<protein>
    <submittedName>
        <fullName evidence="2">Uncharacterized protein</fullName>
    </submittedName>
</protein>
<dbReference type="RefSeq" id="WP_221448848.1">
    <property type="nucleotide sequence ID" value="NZ_JACHJW010000001.1"/>
</dbReference>
<gene>
    <name evidence="2" type="ORF">FHR38_000034</name>
</gene>
<dbReference type="AlphaFoldDB" id="A0A7W7SKF8"/>
<accession>A0A7W7SKF8</accession>
<organism evidence="2 3">
    <name type="scientific">Micromonospora polyrhachis</name>
    <dbReference type="NCBI Taxonomy" id="1282883"/>
    <lineage>
        <taxon>Bacteria</taxon>
        <taxon>Bacillati</taxon>
        <taxon>Actinomycetota</taxon>
        <taxon>Actinomycetes</taxon>
        <taxon>Micromonosporales</taxon>
        <taxon>Micromonosporaceae</taxon>
        <taxon>Micromonospora</taxon>
    </lineage>
</organism>
<feature type="region of interest" description="Disordered" evidence="1">
    <location>
        <begin position="1"/>
        <end position="53"/>
    </location>
</feature>
<comment type="caution">
    <text evidence="2">The sequence shown here is derived from an EMBL/GenBank/DDBJ whole genome shotgun (WGS) entry which is preliminary data.</text>
</comment>
<dbReference type="EMBL" id="JACHJW010000001">
    <property type="protein sequence ID" value="MBB4956301.1"/>
    <property type="molecule type" value="Genomic_DNA"/>
</dbReference>